<gene>
    <name evidence="2" type="ORF">TVAG_482820</name>
</gene>
<feature type="transmembrane region" description="Helical" evidence="1">
    <location>
        <begin position="199"/>
        <end position="216"/>
    </location>
</feature>
<dbReference type="SUPFAM" id="SSF52058">
    <property type="entry name" value="L domain-like"/>
    <property type="match status" value="1"/>
</dbReference>
<dbReference type="InParanoid" id="A2FRR7"/>
<keyword evidence="1" id="KW-0472">Membrane</keyword>
<protein>
    <submittedName>
        <fullName evidence="2">Surface antigen BspA-like</fullName>
    </submittedName>
</protein>
<dbReference type="RefSeq" id="XP_001305336.1">
    <property type="nucleotide sequence ID" value="XM_001305335.1"/>
</dbReference>
<reference evidence="2" key="2">
    <citation type="journal article" date="2007" name="Science">
        <title>Draft genome sequence of the sexually transmitted pathogen Trichomonas vaginalis.</title>
        <authorList>
            <person name="Carlton J.M."/>
            <person name="Hirt R.P."/>
            <person name="Silva J.C."/>
            <person name="Delcher A.L."/>
            <person name="Schatz M."/>
            <person name="Zhao Q."/>
            <person name="Wortman J.R."/>
            <person name="Bidwell S.L."/>
            <person name="Alsmark U.C.M."/>
            <person name="Besteiro S."/>
            <person name="Sicheritz-Ponten T."/>
            <person name="Noel C.J."/>
            <person name="Dacks J.B."/>
            <person name="Foster P.G."/>
            <person name="Simillion C."/>
            <person name="Van de Peer Y."/>
            <person name="Miranda-Saavedra D."/>
            <person name="Barton G.J."/>
            <person name="Westrop G.D."/>
            <person name="Mueller S."/>
            <person name="Dessi D."/>
            <person name="Fiori P.L."/>
            <person name="Ren Q."/>
            <person name="Paulsen I."/>
            <person name="Zhang H."/>
            <person name="Bastida-Corcuera F.D."/>
            <person name="Simoes-Barbosa A."/>
            <person name="Brown M.T."/>
            <person name="Hayes R.D."/>
            <person name="Mukherjee M."/>
            <person name="Okumura C.Y."/>
            <person name="Schneider R."/>
            <person name="Smith A.J."/>
            <person name="Vanacova S."/>
            <person name="Villalvazo M."/>
            <person name="Haas B.J."/>
            <person name="Pertea M."/>
            <person name="Feldblyum T.V."/>
            <person name="Utterback T.R."/>
            <person name="Shu C.L."/>
            <person name="Osoegawa K."/>
            <person name="de Jong P.J."/>
            <person name="Hrdy I."/>
            <person name="Horvathova L."/>
            <person name="Zubacova Z."/>
            <person name="Dolezal P."/>
            <person name="Malik S.B."/>
            <person name="Logsdon J.M. Jr."/>
            <person name="Henze K."/>
            <person name="Gupta A."/>
            <person name="Wang C.C."/>
            <person name="Dunne R.L."/>
            <person name="Upcroft J.A."/>
            <person name="Upcroft P."/>
            <person name="White O."/>
            <person name="Salzberg S.L."/>
            <person name="Tang P."/>
            <person name="Chiu C.-H."/>
            <person name="Lee Y.-S."/>
            <person name="Embley T.M."/>
            <person name="Coombs G.H."/>
            <person name="Mottram J.C."/>
            <person name="Tachezy J."/>
            <person name="Fraser-Liggett C.M."/>
            <person name="Johnson P.J."/>
        </authorList>
    </citation>
    <scope>NUCLEOTIDE SEQUENCE [LARGE SCALE GENOMIC DNA]</scope>
    <source>
        <strain evidence="2">G3</strain>
    </source>
</reference>
<dbReference type="VEuPathDB" id="TrichDB:TVAG_482820"/>
<dbReference type="InterPro" id="IPR032675">
    <property type="entry name" value="LRR_dom_sf"/>
</dbReference>
<sequence length="217" mass="24473">MTNPVTVGNIRYYVYSDHVKLGKDEYEINGEPTAAISRTALQGHLVIEESFRGLPITELAENAFFRCILVTNLTIKANIKVIPRGCFGDCYNLNHINIPASVETIDTRGLMFFNISGLYYDTVGSCTVIFRKGSKLRSLGQEAFAYKSQVILFFETPVSCILGKDAFKSVQELLIYSVYPMKLGNYPVIYRHCSCMCNVYIGYLFSIMNLGFINLFL</sequence>
<dbReference type="AlphaFoldDB" id="A2FRR7"/>
<keyword evidence="1" id="KW-1133">Transmembrane helix</keyword>
<dbReference type="InterPro" id="IPR026906">
    <property type="entry name" value="LRR_5"/>
</dbReference>
<evidence type="ECO:0000313" key="3">
    <source>
        <dbReference type="Proteomes" id="UP000001542"/>
    </source>
</evidence>
<dbReference type="KEGG" id="tva:4750117"/>
<name>A2FRR7_TRIV3</name>
<proteinExistence type="predicted"/>
<dbReference type="Proteomes" id="UP000001542">
    <property type="component" value="Unassembled WGS sequence"/>
</dbReference>
<keyword evidence="3" id="KW-1185">Reference proteome</keyword>
<dbReference type="EMBL" id="DS113969">
    <property type="protein sequence ID" value="EAX92406.1"/>
    <property type="molecule type" value="Genomic_DNA"/>
</dbReference>
<accession>A2FRR7</accession>
<dbReference type="VEuPathDB" id="TrichDB:TVAGG3_0208580"/>
<organism evidence="2 3">
    <name type="scientific">Trichomonas vaginalis (strain ATCC PRA-98 / G3)</name>
    <dbReference type="NCBI Taxonomy" id="412133"/>
    <lineage>
        <taxon>Eukaryota</taxon>
        <taxon>Metamonada</taxon>
        <taxon>Parabasalia</taxon>
        <taxon>Trichomonadida</taxon>
        <taxon>Trichomonadidae</taxon>
        <taxon>Trichomonas</taxon>
    </lineage>
</organism>
<dbReference type="Gene3D" id="3.80.10.10">
    <property type="entry name" value="Ribonuclease Inhibitor"/>
    <property type="match status" value="1"/>
</dbReference>
<evidence type="ECO:0000313" key="2">
    <source>
        <dbReference type="EMBL" id="EAX92406.1"/>
    </source>
</evidence>
<keyword evidence="1" id="KW-0812">Transmembrane</keyword>
<evidence type="ECO:0000256" key="1">
    <source>
        <dbReference type="SAM" id="Phobius"/>
    </source>
</evidence>
<dbReference type="Pfam" id="PF13306">
    <property type="entry name" value="LRR_5"/>
    <property type="match status" value="1"/>
</dbReference>
<reference evidence="2" key="1">
    <citation type="submission" date="2006-10" db="EMBL/GenBank/DDBJ databases">
        <authorList>
            <person name="Amadeo P."/>
            <person name="Zhao Q."/>
            <person name="Wortman J."/>
            <person name="Fraser-Liggett C."/>
            <person name="Carlton J."/>
        </authorList>
    </citation>
    <scope>NUCLEOTIDE SEQUENCE</scope>
    <source>
        <strain evidence="2">G3</strain>
    </source>
</reference>